<dbReference type="SUPFAM" id="SSF54427">
    <property type="entry name" value="NTF2-like"/>
    <property type="match status" value="1"/>
</dbReference>
<dbReference type="RefSeq" id="WP_069708022.1">
    <property type="nucleotide sequence ID" value="NZ_CP017075.1"/>
</dbReference>
<dbReference type="EMBL" id="CP017075">
    <property type="protein sequence ID" value="AOR76666.1"/>
    <property type="molecule type" value="Genomic_DNA"/>
</dbReference>
<dbReference type="KEGG" id="nre:BES08_07840"/>
<gene>
    <name evidence="2" type="ORF">BES08_07840</name>
</gene>
<evidence type="ECO:0000256" key="1">
    <source>
        <dbReference type="SAM" id="SignalP"/>
    </source>
</evidence>
<keyword evidence="1" id="KW-0732">Signal</keyword>
<dbReference type="Proteomes" id="UP000094626">
    <property type="component" value="Chromosome"/>
</dbReference>
<organism evidence="2 3">
    <name type="scientific">Novosphingobium resinovorum</name>
    <dbReference type="NCBI Taxonomy" id="158500"/>
    <lineage>
        <taxon>Bacteria</taxon>
        <taxon>Pseudomonadati</taxon>
        <taxon>Pseudomonadota</taxon>
        <taxon>Alphaproteobacteria</taxon>
        <taxon>Sphingomonadales</taxon>
        <taxon>Sphingomonadaceae</taxon>
        <taxon>Novosphingobium</taxon>
    </lineage>
</organism>
<reference evidence="3" key="1">
    <citation type="journal article" date="2017" name="J. Biotechnol.">
        <title>Complete genome sequence of Novosphingobium resinovorum SA1, a versatile xenobiotic-degrading bacterium capable of utilizing sulfanilic acid.</title>
        <authorList>
            <person name="Hegedus B."/>
            <person name="Kos P.B."/>
            <person name="Balint B."/>
            <person name="Maroti G."/>
            <person name="Gan H.M."/>
            <person name="Perei K."/>
            <person name="Rakhely G."/>
        </authorList>
    </citation>
    <scope>NUCLEOTIDE SEQUENCE [LARGE SCALE GENOMIC DNA]</scope>
    <source>
        <strain evidence="3">SA1</strain>
    </source>
</reference>
<dbReference type="AlphaFoldDB" id="A0A1D8A3L1"/>
<dbReference type="InterPro" id="IPR032710">
    <property type="entry name" value="NTF2-like_dom_sf"/>
</dbReference>
<dbReference type="OrthoDB" id="485556at2"/>
<feature type="chain" id="PRO_5009104668" description="Lipoprotein" evidence="1">
    <location>
        <begin position="27"/>
        <end position="245"/>
    </location>
</feature>
<evidence type="ECO:0000313" key="2">
    <source>
        <dbReference type="EMBL" id="AOR76666.1"/>
    </source>
</evidence>
<protein>
    <recommendedName>
        <fullName evidence="4">Lipoprotein</fullName>
    </recommendedName>
</protein>
<name>A0A1D8A3L1_9SPHN</name>
<accession>A0A1D8A3L1</accession>
<feature type="signal peptide" evidence="1">
    <location>
        <begin position="1"/>
        <end position="26"/>
    </location>
</feature>
<proteinExistence type="predicted"/>
<sequence length="245" mass="25057">MLRALPAASALVLLLSACGGEPTATATGEAPSSPAPETLSAAPIEALPQSAPSSPAADAGPIACSSEIGEAAARKLVAQCIAVSPATRPPCNAANSCAMIRNEVARGCAILGEDAAKTPECGGIDPIGKEAAADMVKRYYAAINARDYASAWTLWGPDGGPGGQTLQAFSDGYAHSRRVHVDIGKVSDVEGGAGSIYVTVPVTVDAELDDGRRQRFTGSYDLRQINRGMGISQGWHITSAKLRPA</sequence>
<evidence type="ECO:0008006" key="4">
    <source>
        <dbReference type="Google" id="ProtNLM"/>
    </source>
</evidence>
<evidence type="ECO:0000313" key="3">
    <source>
        <dbReference type="Proteomes" id="UP000094626"/>
    </source>
</evidence>
<dbReference type="PROSITE" id="PS51257">
    <property type="entry name" value="PROKAR_LIPOPROTEIN"/>
    <property type="match status" value="1"/>
</dbReference>
<keyword evidence="3" id="KW-1185">Reference proteome</keyword>